<keyword evidence="2" id="KW-0472">Membrane</keyword>
<evidence type="ECO:0000313" key="4">
    <source>
        <dbReference type="Proteomes" id="UP001265746"/>
    </source>
</evidence>
<sequence>MLTMANQHLSQFRYTIERPYPFRWFTPLVTISGIAAVALFTFVNIAADGYTQSVIYTTNPNSTLEEHHWYLSPPWSWISTARSSCQSPGISIGNSYYTSNQQTGSYTVTMMNTTLGPDDNAVYPGLNSKTLGITSYLNNTLYGCQMRDLRVVFTSQQQPSSAKLQIQTGPIYCQFEAEIPVNITIEQSFSGTEFLFEQRSSLSQWSVYNFMQSSFDALMDEIQDLNDTIEYTGTTLSLKTTGSGDITADDFFAATILSPGQSASLVSPSNNTKDEKSFPLAEVEPRSLGRLLDAFVKSYYSVVMWDLNFDQRQNAFASEVSTDYLVNTIMSAAANNSMDPSPILGSTDLVGNHARFEMQYICSVPRKKDTGSLIISVAVSNIVLLCVFWNIFNWLTLRYLRSRDPNWDICRGCLLHNESSRSKARVKVMDLEKDPLCENEDAGQETALYDKQRSQEPSRKLWKISIMRAGSISVRSSQSTLRTLACSEGKVDAGSDETAGSEGDIKKL</sequence>
<proteinExistence type="predicted"/>
<evidence type="ECO:0000313" key="3">
    <source>
        <dbReference type="EMBL" id="KAK2615947.1"/>
    </source>
</evidence>
<dbReference type="EMBL" id="JAUJFL010000001">
    <property type="protein sequence ID" value="KAK2615947.1"/>
    <property type="molecule type" value="Genomic_DNA"/>
</dbReference>
<name>A0AAD9W9E5_PHOAM</name>
<organism evidence="3 4">
    <name type="scientific">Phomopsis amygdali</name>
    <name type="common">Fusicoccum amygdali</name>
    <dbReference type="NCBI Taxonomy" id="1214568"/>
    <lineage>
        <taxon>Eukaryota</taxon>
        <taxon>Fungi</taxon>
        <taxon>Dikarya</taxon>
        <taxon>Ascomycota</taxon>
        <taxon>Pezizomycotina</taxon>
        <taxon>Sordariomycetes</taxon>
        <taxon>Sordariomycetidae</taxon>
        <taxon>Diaporthales</taxon>
        <taxon>Diaporthaceae</taxon>
        <taxon>Diaporthe</taxon>
    </lineage>
</organism>
<keyword evidence="4" id="KW-1185">Reference proteome</keyword>
<keyword evidence="2" id="KW-0812">Transmembrane</keyword>
<reference evidence="3" key="1">
    <citation type="submission" date="2023-06" db="EMBL/GenBank/DDBJ databases">
        <authorList>
            <person name="Noh H."/>
        </authorList>
    </citation>
    <scope>NUCLEOTIDE SEQUENCE</scope>
    <source>
        <strain evidence="3">DUCC20226</strain>
    </source>
</reference>
<gene>
    <name evidence="3" type="ORF">N8I77_002668</name>
</gene>
<evidence type="ECO:0000256" key="1">
    <source>
        <dbReference type="SAM" id="MobiDB-lite"/>
    </source>
</evidence>
<feature type="transmembrane region" description="Helical" evidence="2">
    <location>
        <begin position="21"/>
        <end position="43"/>
    </location>
</feature>
<keyword evidence="2" id="KW-1133">Transmembrane helix</keyword>
<feature type="transmembrane region" description="Helical" evidence="2">
    <location>
        <begin position="373"/>
        <end position="395"/>
    </location>
</feature>
<comment type="caution">
    <text evidence="3">The sequence shown here is derived from an EMBL/GenBank/DDBJ whole genome shotgun (WGS) entry which is preliminary data.</text>
</comment>
<dbReference type="Proteomes" id="UP001265746">
    <property type="component" value="Unassembled WGS sequence"/>
</dbReference>
<protein>
    <submittedName>
        <fullName evidence="3">Uncharacterized protein</fullName>
    </submittedName>
</protein>
<feature type="region of interest" description="Disordered" evidence="1">
    <location>
        <begin position="488"/>
        <end position="508"/>
    </location>
</feature>
<dbReference type="AlphaFoldDB" id="A0AAD9W9E5"/>
<evidence type="ECO:0000256" key="2">
    <source>
        <dbReference type="SAM" id="Phobius"/>
    </source>
</evidence>
<accession>A0AAD9W9E5</accession>